<feature type="compositionally biased region" description="Polar residues" evidence="1">
    <location>
        <begin position="58"/>
        <end position="68"/>
    </location>
</feature>
<proteinExistence type="predicted"/>
<accession>A0AAV2FRP9</accession>
<name>A0AAV2FRP9_9ROSI</name>
<organism evidence="2 3">
    <name type="scientific">Linum trigynum</name>
    <dbReference type="NCBI Taxonomy" id="586398"/>
    <lineage>
        <taxon>Eukaryota</taxon>
        <taxon>Viridiplantae</taxon>
        <taxon>Streptophyta</taxon>
        <taxon>Embryophyta</taxon>
        <taxon>Tracheophyta</taxon>
        <taxon>Spermatophyta</taxon>
        <taxon>Magnoliopsida</taxon>
        <taxon>eudicotyledons</taxon>
        <taxon>Gunneridae</taxon>
        <taxon>Pentapetalae</taxon>
        <taxon>rosids</taxon>
        <taxon>fabids</taxon>
        <taxon>Malpighiales</taxon>
        <taxon>Linaceae</taxon>
        <taxon>Linum</taxon>
    </lineage>
</organism>
<protein>
    <submittedName>
        <fullName evidence="2">Uncharacterized protein</fullName>
    </submittedName>
</protein>
<reference evidence="2 3" key="1">
    <citation type="submission" date="2024-04" db="EMBL/GenBank/DDBJ databases">
        <authorList>
            <person name="Fracassetti M."/>
        </authorList>
    </citation>
    <scope>NUCLEOTIDE SEQUENCE [LARGE SCALE GENOMIC DNA]</scope>
</reference>
<gene>
    <name evidence="2" type="ORF">LTRI10_LOCUS40424</name>
</gene>
<keyword evidence="3" id="KW-1185">Reference proteome</keyword>
<feature type="region of interest" description="Disordered" evidence="1">
    <location>
        <begin position="34"/>
        <end position="189"/>
    </location>
</feature>
<evidence type="ECO:0000313" key="3">
    <source>
        <dbReference type="Proteomes" id="UP001497516"/>
    </source>
</evidence>
<dbReference type="Proteomes" id="UP001497516">
    <property type="component" value="Chromosome 7"/>
</dbReference>
<sequence length="189" mass="20990">MTSFCQLPKTTPTPTIFSFIDLHSLPLTPAPPPLSATADWKSPAGSPTVAFPRRLSSPRGTRQPSSTPRNPPATLGVQRPSCEARVRRLQAPTTTDIVRRRDSPAGSSNPLDDPLDPGVRPPSREARVRRLQAPATSNTIDHRDLPCWLQQPPQRDLPRHPRQVANRPRHNHLADAKSPSRRLKFEIDL</sequence>
<dbReference type="AlphaFoldDB" id="A0AAV2FRP9"/>
<evidence type="ECO:0000313" key="2">
    <source>
        <dbReference type="EMBL" id="CAL1400285.1"/>
    </source>
</evidence>
<evidence type="ECO:0000256" key="1">
    <source>
        <dbReference type="SAM" id="MobiDB-lite"/>
    </source>
</evidence>
<dbReference type="EMBL" id="OZ034820">
    <property type="protein sequence ID" value="CAL1400285.1"/>
    <property type="molecule type" value="Genomic_DNA"/>
</dbReference>